<dbReference type="RefSeq" id="WP_345670776.1">
    <property type="nucleotide sequence ID" value="NZ_BAABKC010000087.1"/>
</dbReference>
<keyword evidence="4" id="KW-0804">Transcription</keyword>
<dbReference type="SUPFAM" id="SSF88659">
    <property type="entry name" value="Sigma3 and sigma4 domains of RNA polymerase sigma factors"/>
    <property type="match status" value="1"/>
</dbReference>
<dbReference type="Pfam" id="PF04542">
    <property type="entry name" value="Sigma70_r2"/>
    <property type="match status" value="1"/>
</dbReference>
<accession>A0ABP9L7B6</accession>
<dbReference type="Gene3D" id="1.10.1740.10">
    <property type="match status" value="1"/>
</dbReference>
<dbReference type="InterPro" id="IPR007627">
    <property type="entry name" value="RNA_pol_sigma70_r2"/>
</dbReference>
<keyword evidence="2" id="KW-0805">Transcription regulation</keyword>
<dbReference type="InterPro" id="IPR014284">
    <property type="entry name" value="RNA_pol_sigma-70_dom"/>
</dbReference>
<evidence type="ECO:0008006" key="9">
    <source>
        <dbReference type="Google" id="ProtNLM"/>
    </source>
</evidence>
<name>A0ABP9L7B6_9ACTN</name>
<evidence type="ECO:0000256" key="1">
    <source>
        <dbReference type="ARBA" id="ARBA00010641"/>
    </source>
</evidence>
<feature type="domain" description="RNA polymerase sigma-70 region 2" evidence="5">
    <location>
        <begin position="29"/>
        <end position="97"/>
    </location>
</feature>
<comment type="similarity">
    <text evidence="1">Belongs to the sigma-70 factor family. ECF subfamily.</text>
</comment>
<dbReference type="InterPro" id="IPR039425">
    <property type="entry name" value="RNA_pol_sigma-70-like"/>
</dbReference>
<evidence type="ECO:0000256" key="4">
    <source>
        <dbReference type="ARBA" id="ARBA00023163"/>
    </source>
</evidence>
<dbReference type="Gene3D" id="1.10.10.10">
    <property type="entry name" value="Winged helix-like DNA-binding domain superfamily/Winged helix DNA-binding domain"/>
    <property type="match status" value="1"/>
</dbReference>
<evidence type="ECO:0000313" key="7">
    <source>
        <dbReference type="EMBL" id="GAA5070343.1"/>
    </source>
</evidence>
<dbReference type="InterPro" id="IPR013249">
    <property type="entry name" value="RNA_pol_sigma70_r4_t2"/>
</dbReference>
<evidence type="ECO:0000259" key="6">
    <source>
        <dbReference type="Pfam" id="PF08281"/>
    </source>
</evidence>
<dbReference type="Pfam" id="PF08281">
    <property type="entry name" value="Sigma70_r4_2"/>
    <property type="match status" value="1"/>
</dbReference>
<dbReference type="InterPro" id="IPR036388">
    <property type="entry name" value="WH-like_DNA-bd_sf"/>
</dbReference>
<evidence type="ECO:0000313" key="8">
    <source>
        <dbReference type="Proteomes" id="UP001500124"/>
    </source>
</evidence>
<keyword evidence="8" id="KW-1185">Reference proteome</keyword>
<dbReference type="InterPro" id="IPR013324">
    <property type="entry name" value="RNA_pol_sigma_r3/r4-like"/>
</dbReference>
<dbReference type="SUPFAM" id="SSF88946">
    <property type="entry name" value="Sigma2 domain of RNA polymerase sigma factors"/>
    <property type="match status" value="1"/>
</dbReference>
<dbReference type="Proteomes" id="UP001500124">
    <property type="component" value="Unassembled WGS sequence"/>
</dbReference>
<dbReference type="InterPro" id="IPR013325">
    <property type="entry name" value="RNA_pol_sigma_r2"/>
</dbReference>
<dbReference type="PANTHER" id="PTHR43133">
    <property type="entry name" value="RNA POLYMERASE ECF-TYPE SIGMA FACTO"/>
    <property type="match status" value="1"/>
</dbReference>
<gene>
    <name evidence="7" type="ORF">GCM10023336_55400</name>
</gene>
<evidence type="ECO:0000256" key="2">
    <source>
        <dbReference type="ARBA" id="ARBA00023015"/>
    </source>
</evidence>
<reference evidence="8" key="1">
    <citation type="journal article" date="2019" name="Int. J. Syst. Evol. Microbiol.">
        <title>The Global Catalogue of Microorganisms (GCM) 10K type strain sequencing project: providing services to taxonomists for standard genome sequencing and annotation.</title>
        <authorList>
            <consortium name="The Broad Institute Genomics Platform"/>
            <consortium name="The Broad Institute Genome Sequencing Center for Infectious Disease"/>
            <person name="Wu L."/>
            <person name="Ma J."/>
        </authorList>
    </citation>
    <scope>NUCLEOTIDE SEQUENCE [LARGE SCALE GENOMIC DNA]</scope>
    <source>
        <strain evidence="8">JCM 18410</strain>
    </source>
</reference>
<sequence length="233" mass="25999">MTDTPATIDQLITLAAAGGSDAPAALSALYGRLNGTVYNWVRQYIRDPHIAEDLTQEVWFKVAQNARRYRPGTNLLGWLNTITRNTALDYIRTTQRRPTEVLDADHLQVAENLQLHRPHPGLSVHQQAERRHLAEAFAEHLNKLKPDQRTCLRLRFFDGCSPADTAEIMGKSPGAVRTLTSRSLRRLAQILPQGDSSAELVEELLTIAVGRGNVVGVRVENSTRERAQHVATR</sequence>
<evidence type="ECO:0000259" key="5">
    <source>
        <dbReference type="Pfam" id="PF04542"/>
    </source>
</evidence>
<comment type="caution">
    <text evidence="7">The sequence shown here is derived from an EMBL/GenBank/DDBJ whole genome shotgun (WGS) entry which is preliminary data.</text>
</comment>
<feature type="domain" description="RNA polymerase sigma factor 70 region 4 type 2" evidence="6">
    <location>
        <begin position="137"/>
        <end position="187"/>
    </location>
</feature>
<protein>
    <recommendedName>
        <fullName evidence="9">Sigma-70 family RNA polymerase sigma factor</fullName>
    </recommendedName>
</protein>
<dbReference type="EMBL" id="BAABKC010000087">
    <property type="protein sequence ID" value="GAA5070343.1"/>
    <property type="molecule type" value="Genomic_DNA"/>
</dbReference>
<dbReference type="CDD" id="cd06171">
    <property type="entry name" value="Sigma70_r4"/>
    <property type="match status" value="1"/>
</dbReference>
<proteinExistence type="inferred from homology"/>
<evidence type="ECO:0000256" key="3">
    <source>
        <dbReference type="ARBA" id="ARBA00023082"/>
    </source>
</evidence>
<dbReference type="PANTHER" id="PTHR43133:SF62">
    <property type="entry name" value="RNA POLYMERASE SIGMA FACTOR SIGZ"/>
    <property type="match status" value="1"/>
</dbReference>
<organism evidence="7 8">
    <name type="scientific">Streptomyces similanensis</name>
    <dbReference type="NCBI Taxonomy" id="1274988"/>
    <lineage>
        <taxon>Bacteria</taxon>
        <taxon>Bacillati</taxon>
        <taxon>Actinomycetota</taxon>
        <taxon>Actinomycetes</taxon>
        <taxon>Kitasatosporales</taxon>
        <taxon>Streptomycetaceae</taxon>
        <taxon>Streptomyces</taxon>
    </lineage>
</organism>
<keyword evidence="3" id="KW-0731">Sigma factor</keyword>
<dbReference type="NCBIfam" id="TIGR02937">
    <property type="entry name" value="sigma70-ECF"/>
    <property type="match status" value="1"/>
</dbReference>